<evidence type="ECO:0000256" key="1">
    <source>
        <dbReference type="SAM" id="SignalP"/>
    </source>
</evidence>
<protein>
    <submittedName>
        <fullName evidence="2">Flagellar protein FlhE</fullName>
    </submittedName>
</protein>
<dbReference type="RefSeq" id="WP_206559244.1">
    <property type="nucleotide sequence ID" value="NZ_JAFKCZ010000003.1"/>
</dbReference>
<dbReference type="AlphaFoldDB" id="A0A939DCP7"/>
<organism evidence="2 3">
    <name type="scientific">Parahaliea mediterranea</name>
    <dbReference type="NCBI Taxonomy" id="651086"/>
    <lineage>
        <taxon>Bacteria</taxon>
        <taxon>Pseudomonadati</taxon>
        <taxon>Pseudomonadota</taxon>
        <taxon>Gammaproteobacteria</taxon>
        <taxon>Cellvibrionales</taxon>
        <taxon>Halieaceae</taxon>
        <taxon>Parahaliea</taxon>
    </lineage>
</organism>
<name>A0A939DCP7_9GAMM</name>
<keyword evidence="2" id="KW-0969">Cilium</keyword>
<feature type="signal peptide" evidence="1">
    <location>
        <begin position="1"/>
        <end position="24"/>
    </location>
</feature>
<evidence type="ECO:0000313" key="3">
    <source>
        <dbReference type="Proteomes" id="UP000664303"/>
    </source>
</evidence>
<comment type="caution">
    <text evidence="2">The sequence shown here is derived from an EMBL/GenBank/DDBJ whole genome shotgun (WGS) entry which is preliminary data.</text>
</comment>
<gene>
    <name evidence="2" type="ORF">JYP50_04310</name>
</gene>
<proteinExistence type="predicted"/>
<dbReference type="InterPro" id="IPR009420">
    <property type="entry name" value="FlhE"/>
</dbReference>
<dbReference type="Pfam" id="PF06366">
    <property type="entry name" value="FlhE"/>
    <property type="match status" value="1"/>
</dbReference>
<reference evidence="2" key="1">
    <citation type="submission" date="2021-02" db="EMBL/GenBank/DDBJ databases">
        <title>PHA producing bacteria isolated from coastal sediment in Guangdong, Shenzhen.</title>
        <authorList>
            <person name="Zheng W."/>
            <person name="Yu S."/>
            <person name="Huang Y."/>
        </authorList>
    </citation>
    <scope>NUCLEOTIDE SEQUENCE</scope>
    <source>
        <strain evidence="2">TN14-10</strain>
    </source>
</reference>
<accession>A0A939DCP7</accession>
<keyword evidence="3" id="KW-1185">Reference proteome</keyword>
<sequence length="160" mass="16934">MTRARRRRLAGALVVLLVAPRVIAAAGSWSGELPGLRIAAPDRLYWSDPVSAPDSAPVDGGRVSRVSWRFELPPGRGIEAWLCGGERCVALQRQRGASTALAGAPAGGPFRFRFALPAGERRALSVRGLRLGVDYFPAPIAEITAGKGVYLADGFAPEAE</sequence>
<evidence type="ECO:0000313" key="2">
    <source>
        <dbReference type="EMBL" id="MBN7795800.1"/>
    </source>
</evidence>
<dbReference type="Proteomes" id="UP000664303">
    <property type="component" value="Unassembled WGS sequence"/>
</dbReference>
<keyword evidence="2" id="KW-0966">Cell projection</keyword>
<keyword evidence="2" id="KW-0282">Flagellum</keyword>
<feature type="chain" id="PRO_5038013508" evidence="1">
    <location>
        <begin position="25"/>
        <end position="160"/>
    </location>
</feature>
<keyword evidence="1" id="KW-0732">Signal</keyword>
<dbReference type="EMBL" id="JAFKCZ010000003">
    <property type="protein sequence ID" value="MBN7795800.1"/>
    <property type="molecule type" value="Genomic_DNA"/>
</dbReference>